<dbReference type="PATRIC" id="fig|1423715.3.peg.601"/>
<dbReference type="STRING" id="1423715.FD25_GL000575"/>
<keyword evidence="4" id="KW-1185">Reference proteome</keyword>
<dbReference type="PRINTS" id="PR00412">
    <property type="entry name" value="EPOXHYDRLASE"/>
</dbReference>
<dbReference type="InterPro" id="IPR000639">
    <property type="entry name" value="Epox_hydrolase-like"/>
</dbReference>
<accession>A0A0R1LFW6</accession>
<protein>
    <recommendedName>
        <fullName evidence="2">AB hydrolase-1 domain-containing protein</fullName>
    </recommendedName>
</protein>
<dbReference type="Proteomes" id="UP000051955">
    <property type="component" value="Unassembled WGS sequence"/>
</dbReference>
<dbReference type="OrthoDB" id="9773293at2"/>
<name>A0A0R1LFW6_9LACO</name>
<evidence type="ECO:0000313" key="4">
    <source>
        <dbReference type="Proteomes" id="UP000051955"/>
    </source>
</evidence>
<dbReference type="AlphaFoldDB" id="A0A0R1LFW6"/>
<dbReference type="SUPFAM" id="SSF53474">
    <property type="entry name" value="alpha/beta-Hydrolases"/>
    <property type="match status" value="1"/>
</dbReference>
<dbReference type="Pfam" id="PF00561">
    <property type="entry name" value="Abhydrolase_1"/>
    <property type="match status" value="1"/>
</dbReference>
<keyword evidence="1" id="KW-0378">Hydrolase</keyword>
<dbReference type="RefSeq" id="WP_057803693.1">
    <property type="nucleotide sequence ID" value="NZ_AZDV01000026.1"/>
</dbReference>
<evidence type="ECO:0000256" key="1">
    <source>
        <dbReference type="ARBA" id="ARBA00022801"/>
    </source>
</evidence>
<dbReference type="Gene3D" id="3.40.50.1820">
    <property type="entry name" value="alpha/beta hydrolase"/>
    <property type="match status" value="1"/>
</dbReference>
<dbReference type="InterPro" id="IPR000073">
    <property type="entry name" value="AB_hydrolase_1"/>
</dbReference>
<evidence type="ECO:0000313" key="3">
    <source>
        <dbReference type="EMBL" id="KRK94605.1"/>
    </source>
</evidence>
<dbReference type="PANTHER" id="PTHR43329">
    <property type="entry name" value="EPOXIDE HYDROLASE"/>
    <property type="match status" value="1"/>
</dbReference>
<dbReference type="GO" id="GO:0016787">
    <property type="term" value="F:hydrolase activity"/>
    <property type="evidence" value="ECO:0007669"/>
    <property type="project" value="UniProtKB-KW"/>
</dbReference>
<proteinExistence type="predicted"/>
<reference evidence="3 4" key="1">
    <citation type="journal article" date="2015" name="Genome Announc.">
        <title>Expanding the biotechnology potential of lactobacilli through comparative genomics of 213 strains and associated genera.</title>
        <authorList>
            <person name="Sun Z."/>
            <person name="Harris H.M."/>
            <person name="McCann A."/>
            <person name="Guo C."/>
            <person name="Argimon S."/>
            <person name="Zhang W."/>
            <person name="Yang X."/>
            <person name="Jeffery I.B."/>
            <person name="Cooney J.C."/>
            <person name="Kagawa T.F."/>
            <person name="Liu W."/>
            <person name="Song Y."/>
            <person name="Salvetti E."/>
            <person name="Wrobel A."/>
            <person name="Rasinkangas P."/>
            <person name="Parkhill J."/>
            <person name="Rea M.C."/>
            <person name="O'Sullivan O."/>
            <person name="Ritari J."/>
            <person name="Douillard F.P."/>
            <person name="Paul Ross R."/>
            <person name="Yang R."/>
            <person name="Briner A.E."/>
            <person name="Felis G.E."/>
            <person name="de Vos W.M."/>
            <person name="Barrangou R."/>
            <person name="Klaenhammer T.R."/>
            <person name="Caufield P.W."/>
            <person name="Cui Y."/>
            <person name="Zhang H."/>
            <person name="O'Toole P.W."/>
        </authorList>
    </citation>
    <scope>NUCLEOTIDE SEQUENCE [LARGE SCALE GENOMIC DNA]</scope>
    <source>
        <strain evidence="3 4">DSM 19394</strain>
    </source>
</reference>
<feature type="domain" description="AB hydrolase-1" evidence="2">
    <location>
        <begin position="32"/>
        <end position="268"/>
    </location>
</feature>
<sequence length="282" mass="30757">MTTMVPLGHRLTYAHEGLILPVYRHGPATGETVILLHGFPETAASWNAVVARLTAAGYQTWVPVMRGYAPTAIPAGRRAYTTAHLVGDLIALITQFHLTRVHVVGHDWGGFLAWKLAQLAPAKLRSLTVLATPHPLALVWAYRHSTQLLSSAYIGAFQVPRVGDWLAYRLLPHQLRSSGLSAAATAALLAAFPTPQSLCGPVNWYRGMLVSHQPAVPDPLIHVPTTYVWGQHDPFLGAAAARKTADFVTADYRFVVLNTAHWLPEERPIATSAAILDRLQRG</sequence>
<dbReference type="EMBL" id="AZDV01000026">
    <property type="protein sequence ID" value="KRK94605.1"/>
    <property type="molecule type" value="Genomic_DNA"/>
</dbReference>
<organism evidence="3 4">
    <name type="scientific">Levilactobacillus acidifarinae DSM 19394 = JCM 15949</name>
    <dbReference type="NCBI Taxonomy" id="1423715"/>
    <lineage>
        <taxon>Bacteria</taxon>
        <taxon>Bacillati</taxon>
        <taxon>Bacillota</taxon>
        <taxon>Bacilli</taxon>
        <taxon>Lactobacillales</taxon>
        <taxon>Lactobacillaceae</taxon>
        <taxon>Levilactobacillus</taxon>
    </lineage>
</organism>
<evidence type="ECO:0000259" key="2">
    <source>
        <dbReference type="Pfam" id="PF00561"/>
    </source>
</evidence>
<comment type="caution">
    <text evidence="3">The sequence shown here is derived from an EMBL/GenBank/DDBJ whole genome shotgun (WGS) entry which is preliminary data.</text>
</comment>
<dbReference type="InterPro" id="IPR029058">
    <property type="entry name" value="AB_hydrolase_fold"/>
</dbReference>
<gene>
    <name evidence="3" type="ORF">FD25_GL000575</name>
</gene>